<keyword evidence="5 10" id="KW-0479">Metal-binding</keyword>
<evidence type="ECO:0000256" key="5">
    <source>
        <dbReference type="ARBA" id="ARBA00022723"/>
    </source>
</evidence>
<evidence type="ECO:0000256" key="11">
    <source>
        <dbReference type="PIRSR" id="PIRSR001492-1"/>
    </source>
</evidence>
<protein>
    <recommendedName>
        <fullName evidence="9 10">2,3-bisphosphoglycerate-independent phosphoglycerate mutase</fullName>
        <shortName evidence="10">BPG-independent PGAM</shortName>
        <shortName evidence="10">Phosphoglyceromutase</shortName>
        <shortName evidence="10">iPGM</shortName>
        <ecNumber evidence="4 10">5.4.2.12</ecNumber>
    </recommendedName>
</protein>
<feature type="binding site" evidence="10 13">
    <location>
        <position position="401"/>
    </location>
    <ligand>
        <name>Mn(2+)</name>
        <dbReference type="ChEBI" id="CHEBI:29035"/>
        <label>1</label>
    </ligand>
</feature>
<comment type="subunit">
    <text evidence="10">Monomer.</text>
</comment>
<evidence type="ECO:0000259" key="14">
    <source>
        <dbReference type="Pfam" id="PF01676"/>
    </source>
</evidence>
<keyword evidence="17" id="KW-1185">Reference proteome</keyword>
<feature type="domain" description="BPG-independent PGAM N-terminal" evidence="15">
    <location>
        <begin position="84"/>
        <end position="296"/>
    </location>
</feature>
<dbReference type="EMBL" id="JACRWC010000056">
    <property type="protein sequence ID" value="MBC5999239.1"/>
    <property type="molecule type" value="Genomic_DNA"/>
</dbReference>
<dbReference type="Proteomes" id="UP000644115">
    <property type="component" value="Unassembled WGS sequence"/>
</dbReference>
<reference evidence="16" key="1">
    <citation type="submission" date="2020-08" db="EMBL/GenBank/DDBJ databases">
        <authorList>
            <person name="Liu C."/>
            <person name="Sun Q."/>
        </authorList>
    </citation>
    <scope>NUCLEOTIDE SEQUENCE</scope>
    <source>
        <strain evidence="16">BX16</strain>
    </source>
</reference>
<organism evidence="16 17">
    <name type="scientific">Lentihominibacter faecis</name>
    <dbReference type="NCBI Taxonomy" id="2764712"/>
    <lineage>
        <taxon>Bacteria</taxon>
        <taxon>Bacillati</taxon>
        <taxon>Bacillota</taxon>
        <taxon>Clostridia</taxon>
        <taxon>Peptostreptococcales</taxon>
        <taxon>Anaerovoracaceae</taxon>
        <taxon>Lentihominibacter</taxon>
    </lineage>
</organism>
<comment type="pathway">
    <text evidence="2 10">Carbohydrate degradation; glycolysis; pyruvate from D-glyceraldehyde 3-phosphate: step 3/5.</text>
</comment>
<dbReference type="InterPro" id="IPR005995">
    <property type="entry name" value="Pgm_bpd_ind"/>
</dbReference>
<evidence type="ECO:0000256" key="12">
    <source>
        <dbReference type="PIRSR" id="PIRSR001492-2"/>
    </source>
</evidence>
<evidence type="ECO:0000256" key="1">
    <source>
        <dbReference type="ARBA" id="ARBA00000370"/>
    </source>
</evidence>
<dbReference type="GO" id="GO:0006096">
    <property type="term" value="P:glycolytic process"/>
    <property type="evidence" value="ECO:0007669"/>
    <property type="project" value="UniProtKB-UniRule"/>
</dbReference>
<feature type="active site" description="Phosphoserine intermediate" evidence="10 11">
    <location>
        <position position="64"/>
    </location>
</feature>
<feature type="binding site" evidence="10 13">
    <location>
        <position position="442"/>
    </location>
    <ligand>
        <name>Mn(2+)</name>
        <dbReference type="ChEBI" id="CHEBI:29035"/>
        <label>2</label>
    </ligand>
</feature>
<dbReference type="PIRSF" id="PIRSF001492">
    <property type="entry name" value="IPGAM"/>
    <property type="match status" value="1"/>
</dbReference>
<evidence type="ECO:0000256" key="8">
    <source>
        <dbReference type="ARBA" id="ARBA00023235"/>
    </source>
</evidence>
<evidence type="ECO:0000256" key="6">
    <source>
        <dbReference type="ARBA" id="ARBA00023152"/>
    </source>
</evidence>
<dbReference type="FunFam" id="3.40.1450.10:FF:000001">
    <property type="entry name" value="2,3-bisphosphoglycerate-independent phosphoglycerate mutase"/>
    <property type="match status" value="1"/>
</dbReference>
<dbReference type="Gene3D" id="3.40.720.10">
    <property type="entry name" value="Alkaline Phosphatase, subunit A"/>
    <property type="match status" value="1"/>
</dbReference>
<feature type="binding site" evidence="10 12">
    <location>
        <position position="193"/>
    </location>
    <ligand>
        <name>substrate</name>
    </ligand>
</feature>
<feature type="binding site" evidence="10 12">
    <location>
        <position position="334"/>
    </location>
    <ligand>
        <name>substrate</name>
    </ligand>
</feature>
<feature type="binding site" evidence="10 13">
    <location>
        <position position="405"/>
    </location>
    <ligand>
        <name>Mn(2+)</name>
        <dbReference type="ChEBI" id="CHEBI:29035"/>
        <label>1</label>
    </ligand>
</feature>
<feature type="binding site" evidence="10 13">
    <location>
        <position position="14"/>
    </location>
    <ligand>
        <name>Mn(2+)</name>
        <dbReference type="ChEBI" id="CHEBI:29035"/>
        <label>2</label>
    </ligand>
</feature>
<keyword evidence="6 10" id="KW-0324">Glycolysis</keyword>
<dbReference type="InterPro" id="IPR011258">
    <property type="entry name" value="BPG-indep_PGM_N"/>
</dbReference>
<evidence type="ECO:0000256" key="7">
    <source>
        <dbReference type="ARBA" id="ARBA00023211"/>
    </source>
</evidence>
<evidence type="ECO:0000256" key="2">
    <source>
        <dbReference type="ARBA" id="ARBA00004798"/>
    </source>
</evidence>
<dbReference type="NCBIfam" id="TIGR01307">
    <property type="entry name" value="pgm_bpd_ind"/>
    <property type="match status" value="1"/>
</dbReference>
<comment type="catalytic activity">
    <reaction evidence="1 10">
        <text>(2R)-2-phosphoglycerate = (2R)-3-phosphoglycerate</text>
        <dbReference type="Rhea" id="RHEA:15901"/>
        <dbReference type="ChEBI" id="CHEBI:58272"/>
        <dbReference type="ChEBI" id="CHEBI:58289"/>
        <dbReference type="EC" id="5.4.2.12"/>
    </reaction>
</comment>
<comment type="caution">
    <text evidence="16">The sequence shown here is derived from an EMBL/GenBank/DDBJ whole genome shotgun (WGS) entry which is preliminary data.</text>
</comment>
<feature type="binding site" evidence="10 13">
    <location>
        <position position="64"/>
    </location>
    <ligand>
        <name>Mn(2+)</name>
        <dbReference type="ChEBI" id="CHEBI:29035"/>
        <label>2</label>
    </ligand>
</feature>
<sequence length="508" mass="56131">MKEFNRPTMLMILDGYGINQDTYGNAIAAADKPHLDEIFTKYPGTTLKACGLDVGLPEGQMGNSEVGHLNIGAGRIVYQDLTMITKAIEDGSFFENEALQKAIAHVKENHSALHLLGLLSDGGVHSHISHLFALIDMAKKEGIENLYVHCFLDGRDVPPRCAEKYISQLEDHMKKTGLGKIATVSGRYYAMDRDKRWDRVEKAYNAMACGEGEQAPDGASAVNQAYSRDENDEFVLPTVIENANGTVNNGDAMIMFNFRPDRAREITRAFVDEDFDGFERKKEIKDLCYICMTQYDAEMPNVSLAFPPETMANTLGEYIADQGLTQLRIAETEKYAHVTFFFNGGVEAPNRNEDRILVPSPKVATYDLQPEMSAYEVTEKVLEAIETDKYDLIILNFANADMVGHTGVIEAAKKAIEALDKCVPQIVDSILAKDGQILLTADHGNADVMLDKDSNTVTAHSLNDVPLLHIANEPKQLKDGGRLCDIAPTILKLMHLDIPAEMTGKPLV</sequence>
<dbReference type="InterPro" id="IPR036646">
    <property type="entry name" value="PGAM_B_sf"/>
</dbReference>
<evidence type="ECO:0000256" key="3">
    <source>
        <dbReference type="ARBA" id="ARBA00008819"/>
    </source>
</evidence>
<dbReference type="GO" id="GO:0006007">
    <property type="term" value="P:glucose catabolic process"/>
    <property type="evidence" value="ECO:0007669"/>
    <property type="project" value="InterPro"/>
</dbReference>
<dbReference type="InterPro" id="IPR017850">
    <property type="entry name" value="Alkaline_phosphatase_core_sf"/>
</dbReference>
<keyword evidence="8 10" id="KW-0413">Isomerase</keyword>
<dbReference type="Gene3D" id="3.40.1450.10">
    <property type="entry name" value="BPG-independent phosphoglycerate mutase, domain B"/>
    <property type="match status" value="1"/>
</dbReference>
<comment type="function">
    <text evidence="10">Catalyzes the interconversion of 2-phosphoglycerate and 3-phosphoglycerate.</text>
</comment>
<evidence type="ECO:0000256" key="9">
    <source>
        <dbReference type="ARBA" id="ARBA00071648"/>
    </source>
</evidence>
<dbReference type="GO" id="GO:0004619">
    <property type="term" value="F:phosphoglycerate mutase activity"/>
    <property type="evidence" value="ECO:0007669"/>
    <property type="project" value="UniProtKB-UniRule"/>
</dbReference>
<feature type="domain" description="Metalloenzyme" evidence="14">
    <location>
        <begin position="7"/>
        <end position="497"/>
    </location>
</feature>
<gene>
    <name evidence="10" type="primary">gpmI</name>
    <name evidence="16" type="ORF">H8876_04415</name>
</gene>
<dbReference type="PANTHER" id="PTHR31637">
    <property type="entry name" value="2,3-BISPHOSPHOGLYCERATE-INDEPENDENT PHOSPHOGLYCERATE MUTASE"/>
    <property type="match status" value="1"/>
</dbReference>
<keyword evidence="7 10" id="KW-0464">Manganese</keyword>
<accession>A0A923NBX7</accession>
<name>A0A923NBX7_9FIRM</name>
<evidence type="ECO:0000259" key="15">
    <source>
        <dbReference type="Pfam" id="PF06415"/>
    </source>
</evidence>
<comment type="similarity">
    <text evidence="3 10">Belongs to the BPG-independent phosphoglycerate mutase family.</text>
</comment>
<dbReference type="InterPro" id="IPR006124">
    <property type="entry name" value="Metalloenzyme"/>
</dbReference>
<proteinExistence type="inferred from homology"/>
<evidence type="ECO:0000256" key="10">
    <source>
        <dbReference type="HAMAP-Rule" id="MF_01038"/>
    </source>
</evidence>
<feature type="binding site" evidence="10 13">
    <location>
        <position position="443"/>
    </location>
    <ligand>
        <name>Mn(2+)</name>
        <dbReference type="ChEBI" id="CHEBI:29035"/>
        <label>2</label>
    </ligand>
</feature>
<feature type="binding site" evidence="10 12">
    <location>
        <position position="125"/>
    </location>
    <ligand>
        <name>substrate</name>
    </ligand>
</feature>
<dbReference type="AlphaFoldDB" id="A0A923NBX7"/>
<evidence type="ECO:0000313" key="17">
    <source>
        <dbReference type="Proteomes" id="UP000644115"/>
    </source>
</evidence>
<feature type="binding site" evidence="10 12">
    <location>
        <begin position="155"/>
        <end position="156"/>
    </location>
    <ligand>
        <name>substrate</name>
    </ligand>
</feature>
<dbReference type="GO" id="GO:0030145">
    <property type="term" value="F:manganese ion binding"/>
    <property type="evidence" value="ECO:0007669"/>
    <property type="project" value="UniProtKB-UniRule"/>
</dbReference>
<evidence type="ECO:0000313" key="16">
    <source>
        <dbReference type="EMBL" id="MBC5999239.1"/>
    </source>
</evidence>
<dbReference type="Pfam" id="PF06415">
    <property type="entry name" value="iPGM_N"/>
    <property type="match status" value="1"/>
</dbReference>
<dbReference type="SUPFAM" id="SSF64158">
    <property type="entry name" value="2,3-Bisphosphoglycerate-independent phosphoglycerate mutase, substrate-binding domain"/>
    <property type="match status" value="1"/>
</dbReference>
<comment type="cofactor">
    <cofactor evidence="10">
        <name>Mn(2+)</name>
        <dbReference type="ChEBI" id="CHEBI:29035"/>
    </cofactor>
    <text evidence="10">Binds 2 manganese ions per subunit.</text>
</comment>
<dbReference type="Pfam" id="PF01676">
    <property type="entry name" value="Metalloenzyme"/>
    <property type="match status" value="1"/>
</dbReference>
<feature type="binding site" evidence="10 13">
    <location>
        <position position="460"/>
    </location>
    <ligand>
        <name>Mn(2+)</name>
        <dbReference type="ChEBI" id="CHEBI:29035"/>
        <label>1</label>
    </ligand>
</feature>
<dbReference type="CDD" id="cd16010">
    <property type="entry name" value="iPGM"/>
    <property type="match status" value="1"/>
</dbReference>
<feature type="binding site" evidence="10 12">
    <location>
        <begin position="259"/>
        <end position="262"/>
    </location>
    <ligand>
        <name>substrate</name>
    </ligand>
</feature>
<dbReference type="EC" id="5.4.2.12" evidence="4 10"/>
<evidence type="ECO:0000256" key="4">
    <source>
        <dbReference type="ARBA" id="ARBA00012026"/>
    </source>
</evidence>
<dbReference type="PANTHER" id="PTHR31637:SF0">
    <property type="entry name" value="2,3-BISPHOSPHOGLYCERATE-INDEPENDENT PHOSPHOGLYCERATE MUTASE"/>
    <property type="match status" value="1"/>
</dbReference>
<dbReference type="GO" id="GO:0005829">
    <property type="term" value="C:cytosol"/>
    <property type="evidence" value="ECO:0007669"/>
    <property type="project" value="TreeGrafter"/>
</dbReference>
<dbReference type="SUPFAM" id="SSF53649">
    <property type="entry name" value="Alkaline phosphatase-like"/>
    <property type="match status" value="1"/>
</dbReference>
<feature type="binding site" evidence="10 12">
    <location>
        <position position="187"/>
    </location>
    <ligand>
        <name>substrate</name>
    </ligand>
</feature>
<evidence type="ECO:0000256" key="13">
    <source>
        <dbReference type="PIRSR" id="PIRSR001492-3"/>
    </source>
</evidence>
<dbReference type="RefSeq" id="WP_249286693.1">
    <property type="nucleotide sequence ID" value="NZ_JACRWC010000056.1"/>
</dbReference>
<dbReference type="HAMAP" id="MF_01038">
    <property type="entry name" value="GpmI"/>
    <property type="match status" value="1"/>
</dbReference>